<dbReference type="SUPFAM" id="SSF46894">
    <property type="entry name" value="C-terminal effector domain of the bipartite response regulators"/>
    <property type="match status" value="1"/>
</dbReference>
<sequence length="319" mass="34945">MARNEAIAAALELSIGDVEGAREQLIKAGLVRNSWDDESAIAFGNPEVVLDAAIRQQQAELARRQEQLATSRAGLQSLVSDYLQATSQPSRSGEVVEVIGRDAIHRELEMWSHKVRSETLALHPDTSYTTDQLASAQALDLAVLARGVKMRSVYTQESRNDPAVLAYHRTVVKHGAEIRYAGVVPVRMLVFDREAGLIPSHTADNRRAALRLQGEGVAAMLVLSFDLVWSQAMPDDACDVAPELDPAPPQRGPTDLDRTLLQLLSMGVKDEAAARHLGVSVRTVRRQIADLMVRLEAGSRFEAGMQAAMRGWLRPPFNT</sequence>
<protein>
    <recommendedName>
        <fullName evidence="1">HTH luxR-type domain-containing protein</fullName>
    </recommendedName>
</protein>
<comment type="caution">
    <text evidence="2">The sequence shown here is derived from an EMBL/GenBank/DDBJ whole genome shotgun (WGS) entry which is preliminary data.</text>
</comment>
<dbReference type="InterPro" id="IPR051797">
    <property type="entry name" value="TrmB-like"/>
</dbReference>
<dbReference type="Gene3D" id="1.10.10.10">
    <property type="entry name" value="Winged helix-like DNA-binding domain superfamily/Winged helix DNA-binding domain"/>
    <property type="match status" value="1"/>
</dbReference>
<dbReference type="PANTHER" id="PTHR34293">
    <property type="entry name" value="HTH-TYPE TRANSCRIPTIONAL REGULATOR TRMBL2"/>
    <property type="match status" value="1"/>
</dbReference>
<evidence type="ECO:0000313" key="2">
    <source>
        <dbReference type="EMBL" id="MDT0261957.1"/>
    </source>
</evidence>
<dbReference type="InterPro" id="IPR000792">
    <property type="entry name" value="Tscrpt_reg_LuxR_C"/>
</dbReference>
<proteinExistence type="predicted"/>
<evidence type="ECO:0000259" key="1">
    <source>
        <dbReference type="SMART" id="SM00421"/>
    </source>
</evidence>
<accession>A0ABU2JAE2</accession>
<dbReference type="EMBL" id="JAVREH010000012">
    <property type="protein sequence ID" value="MDT0261957.1"/>
    <property type="molecule type" value="Genomic_DNA"/>
</dbReference>
<keyword evidence="3" id="KW-1185">Reference proteome</keyword>
<dbReference type="PANTHER" id="PTHR34293:SF1">
    <property type="entry name" value="HTH-TYPE TRANSCRIPTIONAL REGULATOR TRMBL2"/>
    <property type="match status" value="1"/>
</dbReference>
<dbReference type="InterPro" id="IPR016032">
    <property type="entry name" value="Sig_transdc_resp-reg_C-effctor"/>
</dbReference>
<evidence type="ECO:0000313" key="3">
    <source>
        <dbReference type="Proteomes" id="UP001183176"/>
    </source>
</evidence>
<dbReference type="InterPro" id="IPR036388">
    <property type="entry name" value="WH-like_DNA-bd_sf"/>
</dbReference>
<feature type="domain" description="HTH luxR-type" evidence="1">
    <location>
        <begin position="250"/>
        <end position="307"/>
    </location>
</feature>
<dbReference type="SMART" id="SM00421">
    <property type="entry name" value="HTH_LUXR"/>
    <property type="match status" value="1"/>
</dbReference>
<dbReference type="Proteomes" id="UP001183176">
    <property type="component" value="Unassembled WGS sequence"/>
</dbReference>
<dbReference type="RefSeq" id="WP_311423111.1">
    <property type="nucleotide sequence ID" value="NZ_JAVREH010000012.1"/>
</dbReference>
<reference evidence="3" key="1">
    <citation type="submission" date="2023-07" db="EMBL/GenBank/DDBJ databases">
        <title>30 novel species of actinomycetes from the DSMZ collection.</title>
        <authorList>
            <person name="Nouioui I."/>
        </authorList>
    </citation>
    <scope>NUCLEOTIDE SEQUENCE [LARGE SCALE GENOMIC DNA]</scope>
    <source>
        <strain evidence="3">DSM 44399</strain>
    </source>
</reference>
<organism evidence="2 3">
    <name type="scientific">Jatrophihabitans lederbergiae</name>
    <dbReference type="NCBI Taxonomy" id="3075547"/>
    <lineage>
        <taxon>Bacteria</taxon>
        <taxon>Bacillati</taxon>
        <taxon>Actinomycetota</taxon>
        <taxon>Actinomycetes</taxon>
        <taxon>Jatrophihabitantales</taxon>
        <taxon>Jatrophihabitantaceae</taxon>
        <taxon>Jatrophihabitans</taxon>
    </lineage>
</organism>
<gene>
    <name evidence="2" type="ORF">RM423_11170</name>
</gene>
<name>A0ABU2JAE2_9ACTN</name>